<evidence type="ECO:0000313" key="3">
    <source>
        <dbReference type="Proteomes" id="UP000592294"/>
    </source>
</evidence>
<evidence type="ECO:0000259" key="1">
    <source>
        <dbReference type="Pfam" id="PF08765"/>
    </source>
</evidence>
<comment type="caution">
    <text evidence="2">The sequence shown here is derived from an EMBL/GenBank/DDBJ whole genome shotgun (WGS) entry which is preliminary data.</text>
</comment>
<dbReference type="AlphaFoldDB" id="A0A850RKP1"/>
<proteinExistence type="predicted"/>
<accession>A0A850RKP1</accession>
<organism evidence="2 3">
    <name type="scientific">Allochromatium humboldtianum</name>
    <dbReference type="NCBI Taxonomy" id="504901"/>
    <lineage>
        <taxon>Bacteria</taxon>
        <taxon>Pseudomonadati</taxon>
        <taxon>Pseudomonadota</taxon>
        <taxon>Gammaproteobacteria</taxon>
        <taxon>Chromatiales</taxon>
        <taxon>Chromatiaceae</taxon>
        <taxon>Allochromatium</taxon>
    </lineage>
</organism>
<sequence>MGTVLIDGTPLSARAVSEHLPPLLVEIAALIGLNNMLALADTFGGIRFYVPGEPSPDGDLVACIGLDNARALVRHLGPGHITLPKADPLYRFARDVSIRRAHAAHVSCRDLARRHRLSERRVWEILAAEHAPSRADAPALA</sequence>
<dbReference type="Pfam" id="PF08765">
    <property type="entry name" value="Mor"/>
    <property type="match status" value="1"/>
</dbReference>
<feature type="domain" description="Mor transcription activator" evidence="1">
    <location>
        <begin position="62"/>
        <end position="130"/>
    </location>
</feature>
<gene>
    <name evidence="2" type="ORF">HW932_19555</name>
</gene>
<name>A0A850RKP1_9GAMM</name>
<evidence type="ECO:0000313" key="2">
    <source>
        <dbReference type="EMBL" id="NVZ11450.1"/>
    </source>
</evidence>
<dbReference type="EMBL" id="JABZEO010000023">
    <property type="protein sequence ID" value="NVZ11450.1"/>
    <property type="molecule type" value="Genomic_DNA"/>
</dbReference>
<dbReference type="SUPFAM" id="SSF46689">
    <property type="entry name" value="Homeodomain-like"/>
    <property type="match status" value="1"/>
</dbReference>
<keyword evidence="3" id="KW-1185">Reference proteome</keyword>
<dbReference type="RefSeq" id="WP_176978148.1">
    <property type="nucleotide sequence ID" value="NZ_JABZEO010000023.1"/>
</dbReference>
<dbReference type="Proteomes" id="UP000592294">
    <property type="component" value="Unassembled WGS sequence"/>
</dbReference>
<reference evidence="2 3" key="1">
    <citation type="submission" date="2020-06" db="EMBL/GenBank/DDBJ databases">
        <title>Whole-genome sequence of Allochromatium humboldtianum DSM 21881, type strain.</title>
        <authorList>
            <person name="Kyndt J.A."/>
            <person name="Meyer T.E."/>
        </authorList>
    </citation>
    <scope>NUCLEOTIDE SEQUENCE [LARGE SCALE GENOMIC DNA]</scope>
    <source>
        <strain evidence="2 3">DSM 21881</strain>
    </source>
</reference>
<dbReference type="InterPro" id="IPR014875">
    <property type="entry name" value="Mor_transcription_activator"/>
</dbReference>
<dbReference type="InterPro" id="IPR009057">
    <property type="entry name" value="Homeodomain-like_sf"/>
</dbReference>
<protein>
    <submittedName>
        <fullName evidence="2">Transcriptional regulator</fullName>
    </submittedName>
</protein>
<dbReference type="Gene3D" id="1.10.10.60">
    <property type="entry name" value="Homeodomain-like"/>
    <property type="match status" value="1"/>
</dbReference>